<accession>A0A7S3P9X8</accession>
<dbReference type="Gene3D" id="2.20.110.10">
    <property type="entry name" value="Histone H3 K4-specific methyltransferase SET7/9 N-terminal domain"/>
    <property type="match status" value="3"/>
</dbReference>
<dbReference type="Pfam" id="PF02493">
    <property type="entry name" value="MORN"/>
    <property type="match status" value="6"/>
</dbReference>
<feature type="compositionally biased region" description="Polar residues" evidence="2">
    <location>
        <begin position="77"/>
        <end position="87"/>
    </location>
</feature>
<feature type="region of interest" description="Disordered" evidence="2">
    <location>
        <begin position="28"/>
        <end position="104"/>
    </location>
</feature>
<name>A0A7S3P9X8_9STRA</name>
<sequence>MAAWNDTAFELFGQVDLEHDDILSCTGQTVNTDAPSAPESMPPLTQSSACDEVSAASSARKRRGTTMSPTRAPKRSQPCNISLTSSGDARGDAPPSFVSVTSSSRAARTTSMTAVSTEHLPDGTRLIPDWYAVLGDKQSGGRGRTTTATSLLRDVKEWYKESKPFYRDEGRLHALMDDALERYFGAVAEAFPTEFPTDMDARKETILIYCSKEALQSGRVAEPNCFTYEAGKPPKFGLATVPAALSFFLESRDAPSLPSVVRKLRRDFDALRNVEGAAPAAMLAHFEGLLQFCEMQLQAAASQEMAQKLLDKLNLIPALREQWKFLKEHAAANGKTIPCGGPRSVASTTASRQAYADDEDEGSASRAGRGGAGGGSTGGSKTHHRAQGKKTALSRKAAAQRMKARQPHEYRTFQNANGSPSYGPFVTMQSGRIQDEQSDCTGSDWSSSYWSGHPSVVSEQTNRGAPSPYARTLDEESLTDVDGWQQGRQREEMDDDEGSYQIGGIHRTMGPNNNIGGEINVMRSFHDSASAVSAVSSVTAATAMMRMEEDDKSSASSTYQQNPPTLPQQGGPPEQESWNQRALSKLRLHSEDTSSVVGMDDSGQRFAVGVTSSSGDSVTSASRRSRARQQQQQQRRTGRRRAHQQGPPPAPMQPVADVYHVTTISVVDPHGDHGLYTGSISNESGMPHGFGRFEFLKGGRWYEGNWVHGHWTGKGKLSNGDGSHYDGGFQDDLKHGQGTMVWGDGRVFDGIYKHGQMTWGKMRFADGGTYFGNFCDGLQHGKGNMVFADNSKYEGDFENGNFHGVGKMVWNDGGYYEGEWKEGMIHGKGKEIRADGTLRHEGNWRNGAPVR</sequence>
<feature type="compositionally biased region" description="Gly residues" evidence="2">
    <location>
        <begin position="368"/>
        <end position="378"/>
    </location>
</feature>
<dbReference type="InterPro" id="IPR003409">
    <property type="entry name" value="MORN"/>
</dbReference>
<dbReference type="SMART" id="SM00698">
    <property type="entry name" value="MORN"/>
    <property type="match status" value="6"/>
</dbReference>
<gene>
    <name evidence="3" type="ORF">ACOF00016_LOCUS14513</name>
</gene>
<feature type="region of interest" description="Disordered" evidence="2">
    <location>
        <begin position="548"/>
        <end position="580"/>
    </location>
</feature>
<evidence type="ECO:0000256" key="1">
    <source>
        <dbReference type="ARBA" id="ARBA00022737"/>
    </source>
</evidence>
<dbReference type="AlphaFoldDB" id="A0A7S3P9X8"/>
<feature type="region of interest" description="Disordered" evidence="2">
    <location>
        <begin position="334"/>
        <end position="512"/>
    </location>
</feature>
<protein>
    <submittedName>
        <fullName evidence="3">Uncharacterized protein</fullName>
    </submittedName>
</protein>
<dbReference type="PANTHER" id="PTHR43215:SF14">
    <property type="entry name" value="RADIAL SPOKE HEAD 1 HOMOLOG"/>
    <property type="match status" value="1"/>
</dbReference>
<dbReference type="PANTHER" id="PTHR43215">
    <property type="entry name" value="RADIAL SPOKE HEAD 1 HOMOLOG"/>
    <property type="match status" value="1"/>
</dbReference>
<dbReference type="GO" id="GO:0005829">
    <property type="term" value="C:cytosol"/>
    <property type="evidence" value="ECO:0007669"/>
    <property type="project" value="TreeGrafter"/>
</dbReference>
<dbReference type="SUPFAM" id="SSF82185">
    <property type="entry name" value="Histone H3 K4-specific methyltransferase SET7/9 N-terminal domain"/>
    <property type="match status" value="2"/>
</dbReference>
<evidence type="ECO:0000313" key="3">
    <source>
        <dbReference type="EMBL" id="CAE0417606.1"/>
    </source>
</evidence>
<proteinExistence type="predicted"/>
<reference evidence="3" key="1">
    <citation type="submission" date="2021-01" db="EMBL/GenBank/DDBJ databases">
        <authorList>
            <person name="Corre E."/>
            <person name="Pelletier E."/>
            <person name="Niang G."/>
            <person name="Scheremetjew M."/>
            <person name="Finn R."/>
            <person name="Kale V."/>
            <person name="Holt S."/>
            <person name="Cochrane G."/>
            <person name="Meng A."/>
            <person name="Brown T."/>
            <person name="Cohen L."/>
        </authorList>
    </citation>
    <scope>NUCLEOTIDE SEQUENCE</scope>
    <source>
        <strain evidence="3">CCMP127</strain>
    </source>
</reference>
<keyword evidence="1" id="KW-0677">Repeat</keyword>
<dbReference type="EMBL" id="HBIM01019048">
    <property type="protein sequence ID" value="CAE0417606.1"/>
    <property type="molecule type" value="Transcribed_RNA"/>
</dbReference>
<feature type="region of interest" description="Disordered" evidence="2">
    <location>
        <begin position="606"/>
        <end position="654"/>
    </location>
</feature>
<evidence type="ECO:0000256" key="2">
    <source>
        <dbReference type="SAM" id="MobiDB-lite"/>
    </source>
</evidence>
<feature type="compositionally biased region" description="Polar residues" evidence="2">
    <location>
        <begin position="439"/>
        <end position="450"/>
    </location>
</feature>
<organism evidence="3">
    <name type="scientific">Amphora coffeiformis</name>
    <dbReference type="NCBI Taxonomy" id="265554"/>
    <lineage>
        <taxon>Eukaryota</taxon>
        <taxon>Sar</taxon>
        <taxon>Stramenopiles</taxon>
        <taxon>Ochrophyta</taxon>
        <taxon>Bacillariophyta</taxon>
        <taxon>Bacillariophyceae</taxon>
        <taxon>Bacillariophycidae</taxon>
        <taxon>Thalassiophysales</taxon>
        <taxon>Catenulaceae</taxon>
        <taxon>Amphora</taxon>
    </lineage>
</organism>
<feature type="compositionally biased region" description="Polar residues" evidence="2">
    <location>
        <begin position="554"/>
        <end position="563"/>
    </location>
</feature>
<feature type="compositionally biased region" description="Low complexity" evidence="2">
    <location>
        <begin position="607"/>
        <end position="635"/>
    </location>
</feature>